<comment type="caution">
    <text evidence="2">The sequence shown here is derived from an EMBL/GenBank/DDBJ whole genome shotgun (WGS) entry which is preliminary data.</text>
</comment>
<evidence type="ECO:0000313" key="2">
    <source>
        <dbReference type="EMBL" id="KKM91773.1"/>
    </source>
</evidence>
<feature type="region of interest" description="Disordered" evidence="1">
    <location>
        <begin position="37"/>
        <end position="60"/>
    </location>
</feature>
<feature type="compositionally biased region" description="Low complexity" evidence="1">
    <location>
        <begin position="37"/>
        <end position="51"/>
    </location>
</feature>
<accession>A0A0F9LE75</accession>
<protein>
    <submittedName>
        <fullName evidence="2">Uncharacterized protein</fullName>
    </submittedName>
</protein>
<name>A0A0F9LE75_9ZZZZ</name>
<gene>
    <name evidence="2" type="ORF">LCGC14_1225170</name>
</gene>
<evidence type="ECO:0000256" key="1">
    <source>
        <dbReference type="SAM" id="MobiDB-lite"/>
    </source>
</evidence>
<dbReference type="PROSITE" id="PS51257">
    <property type="entry name" value="PROKAR_LIPOPROTEIN"/>
    <property type="match status" value="1"/>
</dbReference>
<dbReference type="AlphaFoldDB" id="A0A0F9LE75"/>
<organism evidence="2">
    <name type="scientific">marine sediment metagenome</name>
    <dbReference type="NCBI Taxonomy" id="412755"/>
    <lineage>
        <taxon>unclassified sequences</taxon>
        <taxon>metagenomes</taxon>
        <taxon>ecological metagenomes</taxon>
    </lineage>
</organism>
<reference evidence="2" key="1">
    <citation type="journal article" date="2015" name="Nature">
        <title>Complex archaea that bridge the gap between prokaryotes and eukaryotes.</title>
        <authorList>
            <person name="Spang A."/>
            <person name="Saw J.H."/>
            <person name="Jorgensen S.L."/>
            <person name="Zaremba-Niedzwiedzka K."/>
            <person name="Martijn J."/>
            <person name="Lind A.E."/>
            <person name="van Eijk R."/>
            <person name="Schleper C."/>
            <person name="Guy L."/>
            <person name="Ettema T.J."/>
        </authorList>
    </citation>
    <scope>NUCLEOTIDE SEQUENCE</scope>
</reference>
<proteinExistence type="predicted"/>
<sequence>MDIIGRCAPKISVDIPPSLCLSYGCIVGNRGNEPLAALPPGALPHSLPSAPKDTTTHQGEPPMALFKIRFQIFTTLPPDEILHSTHTVQAGTIADAYLKIVATLRSMAPVEKNPDA</sequence>
<dbReference type="EMBL" id="LAZR01006489">
    <property type="protein sequence ID" value="KKM91773.1"/>
    <property type="molecule type" value="Genomic_DNA"/>
</dbReference>